<dbReference type="AlphaFoldDB" id="A0A9N8WP15"/>
<comment type="caution">
    <text evidence="4">The sequence shown here is derived from an EMBL/GenBank/DDBJ whole genome shotgun (WGS) entry which is preliminary data.</text>
</comment>
<dbReference type="EMBL" id="CAJVPY010000741">
    <property type="protein sequence ID" value="CAG8489979.1"/>
    <property type="molecule type" value="Genomic_DNA"/>
</dbReference>
<accession>A0A9N8WP15</accession>
<protein>
    <submittedName>
        <fullName evidence="4">18041_t:CDS:1</fullName>
    </submittedName>
</protein>
<evidence type="ECO:0000313" key="4">
    <source>
        <dbReference type="EMBL" id="CAG8489979.1"/>
    </source>
</evidence>
<dbReference type="Pfam" id="PF13359">
    <property type="entry name" value="DDE_Tnp_4"/>
    <property type="match status" value="1"/>
</dbReference>
<evidence type="ECO:0000256" key="1">
    <source>
        <dbReference type="ARBA" id="ARBA00001968"/>
    </source>
</evidence>
<reference evidence="4" key="1">
    <citation type="submission" date="2021-06" db="EMBL/GenBank/DDBJ databases">
        <authorList>
            <person name="Kallberg Y."/>
            <person name="Tangrot J."/>
            <person name="Rosling A."/>
        </authorList>
    </citation>
    <scope>NUCLEOTIDE SEQUENCE</scope>
    <source>
        <strain evidence="4">MA453B</strain>
    </source>
</reference>
<keyword evidence="5" id="KW-1185">Reference proteome</keyword>
<evidence type="ECO:0000259" key="3">
    <source>
        <dbReference type="Pfam" id="PF13359"/>
    </source>
</evidence>
<sequence length="140" mass="16221">MGSISGRLASNYFLFEDKIFEYYGSINKFFGNFVRKAFNELLAREQIRIEHVNGIWKGRFGCLNGIRTQISSEKNLKFVLDIIKATVILYNISLKNMDIWNENLNEIEIESSSIFDSLNNEDNKLGKKKKMYSKLSSSTK</sequence>
<dbReference type="Proteomes" id="UP000789405">
    <property type="component" value="Unassembled WGS sequence"/>
</dbReference>
<evidence type="ECO:0000256" key="2">
    <source>
        <dbReference type="ARBA" id="ARBA00022723"/>
    </source>
</evidence>
<gene>
    <name evidence="4" type="ORF">DERYTH_LOCUS2364</name>
</gene>
<organism evidence="4 5">
    <name type="scientific">Dentiscutata erythropus</name>
    <dbReference type="NCBI Taxonomy" id="1348616"/>
    <lineage>
        <taxon>Eukaryota</taxon>
        <taxon>Fungi</taxon>
        <taxon>Fungi incertae sedis</taxon>
        <taxon>Mucoromycota</taxon>
        <taxon>Glomeromycotina</taxon>
        <taxon>Glomeromycetes</taxon>
        <taxon>Diversisporales</taxon>
        <taxon>Gigasporaceae</taxon>
        <taxon>Dentiscutata</taxon>
    </lineage>
</organism>
<comment type="cofactor">
    <cofactor evidence="1">
        <name>a divalent metal cation</name>
        <dbReference type="ChEBI" id="CHEBI:60240"/>
    </cofactor>
</comment>
<dbReference type="GO" id="GO:0046872">
    <property type="term" value="F:metal ion binding"/>
    <property type="evidence" value="ECO:0007669"/>
    <property type="project" value="UniProtKB-KW"/>
</dbReference>
<keyword evidence="2" id="KW-0479">Metal-binding</keyword>
<feature type="domain" description="DDE Tnp4" evidence="3">
    <location>
        <begin position="36"/>
        <end position="91"/>
    </location>
</feature>
<evidence type="ECO:0000313" key="5">
    <source>
        <dbReference type="Proteomes" id="UP000789405"/>
    </source>
</evidence>
<name>A0A9N8WP15_9GLOM</name>
<dbReference type="InterPro" id="IPR027806">
    <property type="entry name" value="HARBI1_dom"/>
</dbReference>
<proteinExistence type="predicted"/>